<evidence type="ECO:0000256" key="4">
    <source>
        <dbReference type="SAM" id="MobiDB-lite"/>
    </source>
</evidence>
<dbReference type="Gene3D" id="3.40.50.720">
    <property type="entry name" value="NAD(P)-binding Rossmann-like Domain"/>
    <property type="match status" value="1"/>
</dbReference>
<evidence type="ECO:0000313" key="5">
    <source>
        <dbReference type="EMBL" id="SEN02789.1"/>
    </source>
</evidence>
<dbReference type="CDD" id="cd05233">
    <property type="entry name" value="SDR_c"/>
    <property type="match status" value="1"/>
</dbReference>
<dbReference type="OrthoDB" id="161871at2157"/>
<dbReference type="GO" id="GO:0048038">
    <property type="term" value="F:quinone binding"/>
    <property type="evidence" value="ECO:0007669"/>
    <property type="project" value="TreeGrafter"/>
</dbReference>
<dbReference type="InterPro" id="IPR036291">
    <property type="entry name" value="NAD(P)-bd_dom_sf"/>
</dbReference>
<dbReference type="PANTHER" id="PTHR42760">
    <property type="entry name" value="SHORT-CHAIN DEHYDROGENASES/REDUCTASES FAMILY MEMBER"/>
    <property type="match status" value="1"/>
</dbReference>
<dbReference type="GO" id="GO:0006633">
    <property type="term" value="P:fatty acid biosynthetic process"/>
    <property type="evidence" value="ECO:0007669"/>
    <property type="project" value="TreeGrafter"/>
</dbReference>
<evidence type="ECO:0000256" key="1">
    <source>
        <dbReference type="ARBA" id="ARBA00006484"/>
    </source>
</evidence>
<dbReference type="Pfam" id="PF00106">
    <property type="entry name" value="adh_short"/>
    <property type="match status" value="1"/>
</dbReference>
<evidence type="ECO:0000256" key="3">
    <source>
        <dbReference type="RuleBase" id="RU000363"/>
    </source>
</evidence>
<feature type="region of interest" description="Disordered" evidence="4">
    <location>
        <begin position="223"/>
        <end position="243"/>
    </location>
</feature>
<accession>A0A1H8D6D8</accession>
<dbReference type="AlphaFoldDB" id="A0A1H8D6D8"/>
<comment type="similarity">
    <text evidence="1 3">Belongs to the short-chain dehydrogenases/reductases (SDR) family.</text>
</comment>
<dbReference type="InterPro" id="IPR020904">
    <property type="entry name" value="Sc_DH/Rdtase_CS"/>
</dbReference>
<dbReference type="EMBL" id="FOCX01000001">
    <property type="protein sequence ID" value="SEN02789.1"/>
    <property type="molecule type" value="Genomic_DNA"/>
</dbReference>
<sequence length="243" mass="25773">MPTLEDEVIIVTGASRGLGASMAKRFAREGAAVTVTARSESELEAVADDAEGEILVAPADVTDEDAVRAVVEATAEEHGSVTGLVNNAGIGLLNMYGEGSVLHEVDTADFRRILDVNVTGVFLFSKYAVPELIEAGRGNVLNVSSGLGRRGSARWGPYVASKWALEGMTRTQAQELDDHGINVNALDPGGRVETGFWDHLPEAERDGILDPDVMNDAATSLLAQGPDGITGESMPVQEWEDRL</sequence>
<organism evidence="5 6">
    <name type="scientific">Halorientalis persicus</name>
    <dbReference type="NCBI Taxonomy" id="1367881"/>
    <lineage>
        <taxon>Archaea</taxon>
        <taxon>Methanobacteriati</taxon>
        <taxon>Methanobacteriota</taxon>
        <taxon>Stenosarchaea group</taxon>
        <taxon>Halobacteria</taxon>
        <taxon>Halobacteriales</taxon>
        <taxon>Haloarculaceae</taxon>
        <taxon>Halorientalis</taxon>
    </lineage>
</organism>
<dbReference type="GO" id="GO:0016616">
    <property type="term" value="F:oxidoreductase activity, acting on the CH-OH group of donors, NAD or NADP as acceptor"/>
    <property type="evidence" value="ECO:0007669"/>
    <property type="project" value="TreeGrafter"/>
</dbReference>
<keyword evidence="2" id="KW-0560">Oxidoreductase</keyword>
<dbReference type="PROSITE" id="PS00061">
    <property type="entry name" value="ADH_SHORT"/>
    <property type="match status" value="1"/>
</dbReference>
<protein>
    <submittedName>
        <fullName evidence="5">3-oxoacyl-[acyl-carrier protein] reductase</fullName>
    </submittedName>
</protein>
<dbReference type="PRINTS" id="PR00080">
    <property type="entry name" value="SDRFAMILY"/>
</dbReference>
<name>A0A1H8D6D8_9EURY</name>
<dbReference type="RefSeq" id="WP_092656689.1">
    <property type="nucleotide sequence ID" value="NZ_FOCX01000001.1"/>
</dbReference>
<proteinExistence type="inferred from homology"/>
<dbReference type="InterPro" id="IPR002347">
    <property type="entry name" value="SDR_fam"/>
</dbReference>
<dbReference type="FunFam" id="3.40.50.720:FF:000084">
    <property type="entry name" value="Short-chain dehydrogenase reductase"/>
    <property type="match status" value="1"/>
</dbReference>
<dbReference type="Proteomes" id="UP000198775">
    <property type="component" value="Unassembled WGS sequence"/>
</dbReference>
<evidence type="ECO:0000313" key="6">
    <source>
        <dbReference type="Proteomes" id="UP000198775"/>
    </source>
</evidence>
<dbReference type="SUPFAM" id="SSF51735">
    <property type="entry name" value="NAD(P)-binding Rossmann-fold domains"/>
    <property type="match status" value="1"/>
</dbReference>
<gene>
    <name evidence="5" type="ORF">SAMN05216388_1001192</name>
</gene>
<evidence type="ECO:0000256" key="2">
    <source>
        <dbReference type="ARBA" id="ARBA00023002"/>
    </source>
</evidence>
<reference evidence="6" key="1">
    <citation type="submission" date="2016-10" db="EMBL/GenBank/DDBJ databases">
        <authorList>
            <person name="Varghese N."/>
            <person name="Submissions S."/>
        </authorList>
    </citation>
    <scope>NUCLEOTIDE SEQUENCE [LARGE SCALE GENOMIC DNA]</scope>
    <source>
        <strain evidence="6">IBRC-M 10043</strain>
    </source>
</reference>
<dbReference type="PANTHER" id="PTHR42760:SF133">
    <property type="entry name" value="3-OXOACYL-[ACYL-CARRIER-PROTEIN] REDUCTASE"/>
    <property type="match status" value="1"/>
</dbReference>
<dbReference type="PRINTS" id="PR00081">
    <property type="entry name" value="GDHRDH"/>
</dbReference>
<keyword evidence="6" id="KW-1185">Reference proteome</keyword>